<protein>
    <recommendedName>
        <fullName evidence="3">F-box domain-containing protein</fullName>
    </recommendedName>
</protein>
<evidence type="ECO:0000313" key="1">
    <source>
        <dbReference type="EMBL" id="KAF7152923.1"/>
    </source>
</evidence>
<organism evidence="1 2">
    <name type="scientific">Rhododendron simsii</name>
    <name type="common">Sims's rhododendron</name>
    <dbReference type="NCBI Taxonomy" id="118357"/>
    <lineage>
        <taxon>Eukaryota</taxon>
        <taxon>Viridiplantae</taxon>
        <taxon>Streptophyta</taxon>
        <taxon>Embryophyta</taxon>
        <taxon>Tracheophyta</taxon>
        <taxon>Spermatophyta</taxon>
        <taxon>Magnoliopsida</taxon>
        <taxon>eudicotyledons</taxon>
        <taxon>Gunneridae</taxon>
        <taxon>Pentapetalae</taxon>
        <taxon>asterids</taxon>
        <taxon>Ericales</taxon>
        <taxon>Ericaceae</taxon>
        <taxon>Ericoideae</taxon>
        <taxon>Rhodoreae</taxon>
        <taxon>Rhododendron</taxon>
    </lineage>
</organism>
<gene>
    <name evidence="1" type="ORF">RHSIM_Rhsim01G0011400</name>
</gene>
<dbReference type="SUPFAM" id="SSF81383">
    <property type="entry name" value="F-box domain"/>
    <property type="match status" value="1"/>
</dbReference>
<reference evidence="1" key="1">
    <citation type="submission" date="2019-11" db="EMBL/GenBank/DDBJ databases">
        <authorList>
            <person name="Liu Y."/>
            <person name="Hou J."/>
            <person name="Li T.-Q."/>
            <person name="Guan C.-H."/>
            <person name="Wu X."/>
            <person name="Wu H.-Z."/>
            <person name="Ling F."/>
            <person name="Zhang R."/>
            <person name="Shi X.-G."/>
            <person name="Ren J.-P."/>
            <person name="Chen E.-F."/>
            <person name="Sun J.-M."/>
        </authorList>
    </citation>
    <scope>NUCLEOTIDE SEQUENCE</scope>
    <source>
        <strain evidence="1">Adult_tree_wgs_1</strain>
        <tissue evidence="1">Leaves</tissue>
    </source>
</reference>
<dbReference type="Proteomes" id="UP000626092">
    <property type="component" value="Unassembled WGS sequence"/>
</dbReference>
<dbReference type="InterPro" id="IPR050942">
    <property type="entry name" value="F-box_BR-signaling"/>
</dbReference>
<sequence length="404" mass="43316">MSSPPRDNNGDTATVNEAADLLLSDFTSSRYPCTSRPQTTATRWRRHYCERRCGRDDIDREIENLKELEKELNRDWASLPTDLLCLMLPHLFLGDIKRFHNVCRSWQLTTTPLVQSPMLMSIGNYNTRCKFFHPLFKSPYSMYILELFCAVPRFCKDGWLLMFRGEHSMFFNPFTKALINLPDLRERVSKLTKKKICATDFRGKIEIFSMGVSDRAPRLLGFVPAKTCSDQFDKIFVGYLKTYGSAPSSGAAGAGGAGAAGTGGAGAAGAGGARAAASGGAGAGAATSGGGFAGYQNITKLVITRAAEGGGGSRLERRRWLPAVVDGGGAERWRRDGGSTGEVEAEGGSYGGAEVVYGGGVMATGPEEEEAGGGCWTGGGWPPLSVTDRRGWGMGKPGKCVVCI</sequence>
<keyword evidence="2" id="KW-1185">Reference proteome</keyword>
<name>A0A834M0V7_RHOSS</name>
<dbReference type="AlphaFoldDB" id="A0A834M0V7"/>
<comment type="caution">
    <text evidence="1">The sequence shown here is derived from an EMBL/GenBank/DDBJ whole genome shotgun (WGS) entry which is preliminary data.</text>
</comment>
<dbReference type="OrthoDB" id="1863935at2759"/>
<evidence type="ECO:0008006" key="3">
    <source>
        <dbReference type="Google" id="ProtNLM"/>
    </source>
</evidence>
<dbReference type="EMBL" id="WJXA01000001">
    <property type="protein sequence ID" value="KAF7152923.1"/>
    <property type="molecule type" value="Genomic_DNA"/>
</dbReference>
<evidence type="ECO:0000313" key="2">
    <source>
        <dbReference type="Proteomes" id="UP000626092"/>
    </source>
</evidence>
<dbReference type="PANTHER" id="PTHR44259">
    <property type="entry name" value="OS07G0183000 PROTEIN-RELATED"/>
    <property type="match status" value="1"/>
</dbReference>
<dbReference type="InterPro" id="IPR036047">
    <property type="entry name" value="F-box-like_dom_sf"/>
</dbReference>
<proteinExistence type="predicted"/>
<accession>A0A834M0V7</accession>
<dbReference type="PANTHER" id="PTHR44259:SF114">
    <property type="entry name" value="OS06G0707300 PROTEIN"/>
    <property type="match status" value="1"/>
</dbReference>
<dbReference type="Gene3D" id="1.20.1280.50">
    <property type="match status" value="1"/>
</dbReference>